<dbReference type="GO" id="GO:0032541">
    <property type="term" value="C:cortical endoplasmic reticulum"/>
    <property type="evidence" value="ECO:0007669"/>
    <property type="project" value="TreeGrafter"/>
</dbReference>
<comment type="caution">
    <text evidence="8">The sequence shown here is derived from an EMBL/GenBank/DDBJ whole genome shotgun (WGS) entry which is preliminary data.</text>
</comment>
<dbReference type="AlphaFoldDB" id="A0A9P6WPC5"/>
<feature type="compositionally biased region" description="Polar residues" evidence="6">
    <location>
        <begin position="180"/>
        <end position="195"/>
    </location>
</feature>
<evidence type="ECO:0000256" key="3">
    <source>
        <dbReference type="ARBA" id="ARBA00022692"/>
    </source>
</evidence>
<feature type="domain" description="VASt" evidence="7">
    <location>
        <begin position="757"/>
        <end position="923"/>
    </location>
</feature>
<feature type="compositionally biased region" description="Low complexity" evidence="6">
    <location>
        <begin position="921"/>
        <end position="930"/>
    </location>
</feature>
<feature type="region of interest" description="Disordered" evidence="6">
    <location>
        <begin position="1034"/>
        <end position="1067"/>
    </location>
</feature>
<dbReference type="SMART" id="SM00568">
    <property type="entry name" value="GRAM"/>
    <property type="match status" value="1"/>
</dbReference>
<dbReference type="PANTHER" id="PTHR23319">
    <property type="entry name" value="GRAM DOMAIN CONTAINING 1B, ISOFORM E"/>
    <property type="match status" value="1"/>
</dbReference>
<feature type="compositionally biased region" description="Basic residues" evidence="6">
    <location>
        <begin position="30"/>
        <end position="46"/>
    </location>
</feature>
<keyword evidence="4" id="KW-1133">Transmembrane helix</keyword>
<dbReference type="GO" id="GO:0005739">
    <property type="term" value="C:mitochondrion"/>
    <property type="evidence" value="ECO:0007669"/>
    <property type="project" value="TreeGrafter"/>
</dbReference>
<keyword evidence="3" id="KW-0812">Transmembrane</keyword>
<feature type="compositionally biased region" description="Basic and acidic residues" evidence="6">
    <location>
        <begin position="666"/>
        <end position="675"/>
    </location>
</feature>
<keyword evidence="9" id="KW-1185">Reference proteome</keyword>
<evidence type="ECO:0000256" key="4">
    <source>
        <dbReference type="ARBA" id="ARBA00022989"/>
    </source>
</evidence>
<feature type="compositionally biased region" description="Polar residues" evidence="6">
    <location>
        <begin position="746"/>
        <end position="756"/>
    </location>
</feature>
<feature type="compositionally biased region" description="Acidic residues" evidence="6">
    <location>
        <begin position="285"/>
        <end position="294"/>
    </location>
</feature>
<feature type="compositionally biased region" description="Basic and acidic residues" evidence="6">
    <location>
        <begin position="1054"/>
        <end position="1067"/>
    </location>
</feature>
<dbReference type="EMBL" id="PUHW01000065">
    <property type="protein sequence ID" value="KAG0689713.1"/>
    <property type="molecule type" value="Genomic_DNA"/>
</dbReference>
<dbReference type="PROSITE" id="PS51778">
    <property type="entry name" value="VAST"/>
    <property type="match status" value="1"/>
</dbReference>
<feature type="compositionally biased region" description="Polar residues" evidence="6">
    <location>
        <begin position="721"/>
        <end position="732"/>
    </location>
</feature>
<dbReference type="GO" id="GO:0005789">
    <property type="term" value="C:endoplasmic reticulum membrane"/>
    <property type="evidence" value="ECO:0007669"/>
    <property type="project" value="TreeGrafter"/>
</dbReference>
<evidence type="ECO:0000256" key="5">
    <source>
        <dbReference type="ARBA" id="ARBA00023136"/>
    </source>
</evidence>
<protein>
    <recommendedName>
        <fullName evidence="7">VASt domain-containing protein</fullName>
    </recommendedName>
</protein>
<comment type="subcellular location">
    <subcellularLocation>
        <location evidence="1">Membrane</location>
        <topology evidence="1">Single-pass membrane protein</topology>
    </subcellularLocation>
</comment>
<feature type="compositionally biased region" description="Acidic residues" evidence="6">
    <location>
        <begin position="156"/>
        <end position="176"/>
    </location>
</feature>
<evidence type="ECO:0000256" key="1">
    <source>
        <dbReference type="ARBA" id="ARBA00004167"/>
    </source>
</evidence>
<name>A0A9P6WPC5_9ASCO</name>
<proteinExistence type="inferred from homology"/>
<dbReference type="CDD" id="cd13220">
    <property type="entry name" value="PH-GRAM_GRAMDC"/>
    <property type="match status" value="1"/>
</dbReference>
<dbReference type="GO" id="GO:0032366">
    <property type="term" value="P:intracellular sterol transport"/>
    <property type="evidence" value="ECO:0007669"/>
    <property type="project" value="TreeGrafter"/>
</dbReference>
<organism evidence="8 9">
    <name type="scientific">Pichia californica</name>
    <dbReference type="NCBI Taxonomy" id="460514"/>
    <lineage>
        <taxon>Eukaryota</taxon>
        <taxon>Fungi</taxon>
        <taxon>Dikarya</taxon>
        <taxon>Ascomycota</taxon>
        <taxon>Saccharomycotina</taxon>
        <taxon>Pichiomycetes</taxon>
        <taxon>Pichiales</taxon>
        <taxon>Pichiaceae</taxon>
        <taxon>Pichia</taxon>
    </lineage>
</organism>
<dbReference type="GO" id="GO:0140268">
    <property type="term" value="C:endoplasmic reticulum-plasma membrane contact site"/>
    <property type="evidence" value="ECO:0007669"/>
    <property type="project" value="TreeGrafter"/>
</dbReference>
<feature type="region of interest" description="Disordered" evidence="6">
    <location>
        <begin position="1"/>
        <end position="58"/>
    </location>
</feature>
<dbReference type="Gene3D" id="2.30.29.30">
    <property type="entry name" value="Pleckstrin-homology domain (PH domain)/Phosphotyrosine-binding domain (PTB)"/>
    <property type="match status" value="1"/>
</dbReference>
<evidence type="ECO:0000313" key="9">
    <source>
        <dbReference type="Proteomes" id="UP000697127"/>
    </source>
</evidence>
<dbReference type="InterPro" id="IPR031968">
    <property type="entry name" value="VASt"/>
</dbReference>
<dbReference type="Proteomes" id="UP000697127">
    <property type="component" value="Unassembled WGS sequence"/>
</dbReference>
<evidence type="ECO:0000313" key="8">
    <source>
        <dbReference type="EMBL" id="KAG0689713.1"/>
    </source>
</evidence>
<dbReference type="GO" id="GO:0120015">
    <property type="term" value="F:sterol transfer activity"/>
    <property type="evidence" value="ECO:0007669"/>
    <property type="project" value="TreeGrafter"/>
</dbReference>
<dbReference type="InterPro" id="IPR004182">
    <property type="entry name" value="GRAM"/>
</dbReference>
<dbReference type="PANTHER" id="PTHR23319:SF4">
    <property type="entry name" value="GRAM DOMAIN CONTAINING 1B, ISOFORM E"/>
    <property type="match status" value="1"/>
</dbReference>
<evidence type="ECO:0000256" key="2">
    <source>
        <dbReference type="ARBA" id="ARBA00006582"/>
    </source>
</evidence>
<feature type="region of interest" description="Disordered" evidence="6">
    <location>
        <begin position="282"/>
        <end position="313"/>
    </location>
</feature>
<feature type="region of interest" description="Disordered" evidence="6">
    <location>
        <begin position="105"/>
        <end position="126"/>
    </location>
</feature>
<feature type="compositionally biased region" description="Basic residues" evidence="6">
    <location>
        <begin position="931"/>
        <end position="941"/>
    </location>
</feature>
<evidence type="ECO:0000256" key="6">
    <source>
        <dbReference type="SAM" id="MobiDB-lite"/>
    </source>
</evidence>
<dbReference type="Pfam" id="PF16016">
    <property type="entry name" value="VASt"/>
    <property type="match status" value="1"/>
</dbReference>
<dbReference type="OrthoDB" id="2162691at2759"/>
<feature type="region of interest" description="Disordered" evidence="6">
    <location>
        <begin position="138"/>
        <end position="200"/>
    </location>
</feature>
<dbReference type="InterPro" id="IPR051482">
    <property type="entry name" value="Cholesterol_transport"/>
</dbReference>
<sequence length="1096" mass="122471">MSSGHSNSFRLKRNNSDSDSVDVDNNSNNNKRKHNHSFTNLFRRKDKRDSLTKSQSMRIKSRDSLDINALNATKPNSRIGKSISVPNNLTLKNSTGTNRTFTINGEQLDLSKVPPLPPMNSLEATKSKQEEFNAVRRKLIGSSQSHSPRRMSYYNTEEDEDEDEDSDKDYEDEDFDIGSAANSTTNIDPNDNQNNSKHHDFLHNKLNGRLTKRHPKSLFTLQSSSHQSSSSLTKDETINPASNGNSMSENEINNDSSNQHNGLFSTLMNTLNLKSFQDLTRHGDIDEDEDDGTELDDHTISSSISSQANPSPRNEALDAVKFIPVKKALITTLGQGSLSLDAFPKNQTQLLTDQKHLSIPEYNPLNTSSDGKTNSTININKLQLPHNEDMVISASEGFLLDNNNQENIKSLPLTSRARSSMSPLPRKQTIRNSLSSILSEEEEGGGGAGDNLASSVLMANSMSLKKKLKLPLPSNRKSYDSVASVTRITSNPGVEDYLDGDPESKKKDFLFDKLDIKAPSDKRQEAFHALFSSLPANEVFIEDFACAYRKEILVQGRLYLSEHHISFHSNIIGLVTRLTIPLNAILKIQKKKTVGIPNAIEFSNLHNKYIFASFMSRDPTYSLISKVWKANINSDGFDTIDLDIDDDVDSLDSVSINDSDDDDGDENTKSHRKTDATVNTTENNNNNNNNNNNDDSSDTSISDQEDMVKEGADDNSKDTESTTAVESENAENLFNGLSFEGPKTHAPTSNGYTAESSDTKIIEETIPAPLGVVYNLMFGEDVTFLKNLLKVQKNYDIGDIPKFSGNKRLYQYTKPINGGPVGPKQTKCIVEEAIDHKDFSKNCLVYQITESPDVPSGNAFKVKTKVYLSWGPNNSTTFFVATTIVWTGKSWIKGAIERGTISGQKEAMGIAISELKKKIASGGSINSSPSKSKKKDKGKKHTKEETSATTVETPTEVIEPVRQPEQKSYLDLIIEQFDFKLFLIVVLFAIVLTEKFKSHKKSDGYELYSNNRMLMSESSLWEWIEQRELMSKPTEIDGVKTPSYSKKSRHRNRFREPLEKAGKRKMSEQELKDTIEMMEMQLSKLKEREISHSNII</sequence>
<accession>A0A9P6WPC5</accession>
<keyword evidence="5" id="KW-0472">Membrane</keyword>
<dbReference type="GO" id="GO:0005886">
    <property type="term" value="C:plasma membrane"/>
    <property type="evidence" value="ECO:0007669"/>
    <property type="project" value="TreeGrafter"/>
</dbReference>
<feature type="compositionally biased region" description="Basic and acidic residues" evidence="6">
    <location>
        <begin position="706"/>
        <end position="720"/>
    </location>
</feature>
<dbReference type="Pfam" id="PF02893">
    <property type="entry name" value="GRAM"/>
    <property type="match status" value="1"/>
</dbReference>
<feature type="compositionally biased region" description="Polar residues" evidence="6">
    <location>
        <begin position="239"/>
        <end position="263"/>
    </location>
</feature>
<feature type="region of interest" description="Disordered" evidence="6">
    <location>
        <begin position="921"/>
        <end position="954"/>
    </location>
</feature>
<gene>
    <name evidence="8" type="ORF">C6P40_004612</name>
</gene>
<feature type="region of interest" description="Disordered" evidence="6">
    <location>
        <begin position="220"/>
        <end position="263"/>
    </location>
</feature>
<feature type="compositionally biased region" description="Low complexity" evidence="6">
    <location>
        <begin position="679"/>
        <end position="700"/>
    </location>
</feature>
<dbReference type="GO" id="GO:0032934">
    <property type="term" value="F:sterol binding"/>
    <property type="evidence" value="ECO:0007669"/>
    <property type="project" value="TreeGrafter"/>
</dbReference>
<reference evidence="8" key="1">
    <citation type="submission" date="2020-11" db="EMBL/GenBank/DDBJ databases">
        <title>Kefir isolates.</title>
        <authorList>
            <person name="Marcisauskas S."/>
            <person name="Kim Y."/>
            <person name="Blasche S."/>
        </authorList>
    </citation>
    <scope>NUCLEOTIDE SEQUENCE</scope>
    <source>
        <strain evidence="8">Olga-1</strain>
    </source>
</reference>
<dbReference type="InterPro" id="IPR011993">
    <property type="entry name" value="PH-like_dom_sf"/>
</dbReference>
<feature type="compositionally biased region" description="Low complexity" evidence="6">
    <location>
        <begin position="220"/>
        <end position="232"/>
    </location>
</feature>
<feature type="region of interest" description="Disordered" evidence="6">
    <location>
        <begin position="653"/>
        <end position="756"/>
    </location>
</feature>
<evidence type="ECO:0000259" key="7">
    <source>
        <dbReference type="PROSITE" id="PS51778"/>
    </source>
</evidence>
<comment type="similarity">
    <text evidence="2">Belongs to the YSP2 family.</text>
</comment>